<dbReference type="InterPro" id="IPR007607">
    <property type="entry name" value="BacA/B"/>
</dbReference>
<comment type="caution">
    <text evidence="2">The sequence shown here is derived from an EMBL/GenBank/DDBJ whole genome shotgun (WGS) entry which is preliminary data.</text>
</comment>
<dbReference type="Proteomes" id="UP000232196">
    <property type="component" value="Unassembled WGS sequence"/>
</dbReference>
<dbReference type="PANTHER" id="PTHR35024">
    <property type="entry name" value="HYPOTHETICAL CYTOSOLIC PROTEIN"/>
    <property type="match status" value="1"/>
</dbReference>
<evidence type="ECO:0000313" key="3">
    <source>
        <dbReference type="Proteomes" id="UP000232196"/>
    </source>
</evidence>
<gene>
    <name evidence="2" type="ORF">CH357_16420</name>
</gene>
<dbReference type="PANTHER" id="PTHR35024:SF4">
    <property type="entry name" value="POLYMER-FORMING CYTOSKELETAL PROTEIN"/>
    <property type="match status" value="1"/>
</dbReference>
<comment type="similarity">
    <text evidence="1">Belongs to the bactofilin family.</text>
</comment>
<keyword evidence="3" id="KW-1185">Reference proteome</keyword>
<evidence type="ECO:0000313" key="2">
    <source>
        <dbReference type="EMBL" id="PJZ24255.1"/>
    </source>
</evidence>
<name>A0A2M9X9A3_9LEPT</name>
<dbReference type="AlphaFoldDB" id="A0A2M9X9A3"/>
<dbReference type="OrthoDB" id="350528at2"/>
<reference evidence="2 3" key="1">
    <citation type="submission" date="2017-07" db="EMBL/GenBank/DDBJ databases">
        <title>Leptospira spp. isolated from tropical soils.</title>
        <authorList>
            <person name="Thibeaux R."/>
            <person name="Iraola G."/>
            <person name="Ferres I."/>
            <person name="Bierque E."/>
            <person name="Girault D."/>
            <person name="Soupe-Gilbert M.-E."/>
            <person name="Picardeau M."/>
            <person name="Goarant C."/>
        </authorList>
    </citation>
    <scope>NUCLEOTIDE SEQUENCE [LARGE SCALE GENOMIC DNA]</scope>
    <source>
        <strain evidence="2 3">MCA1-C-A1</strain>
    </source>
</reference>
<proteinExistence type="inferred from homology"/>
<sequence length="127" mass="13423">MSKKSATASKPSRTVTEFGTISTVLGRGTHFSGILNFKKPLEISGEFQGEIESEGFLLVSEGAKVRANIKAGTVIVGGEITGNVIATQRLEMLPSGKVNGNIKTAKLQIADGVIFEGNCEMILPNKD</sequence>
<evidence type="ECO:0000256" key="1">
    <source>
        <dbReference type="ARBA" id="ARBA00044755"/>
    </source>
</evidence>
<dbReference type="RefSeq" id="WP_100707854.1">
    <property type="nucleotide sequence ID" value="NZ_NPDL01000009.1"/>
</dbReference>
<dbReference type="EMBL" id="NPDN01000009">
    <property type="protein sequence ID" value="PJZ24255.1"/>
    <property type="molecule type" value="Genomic_DNA"/>
</dbReference>
<accession>A0A2M9X9A3</accession>
<dbReference type="GO" id="GO:0051301">
    <property type="term" value="P:cell division"/>
    <property type="evidence" value="ECO:0007669"/>
    <property type="project" value="UniProtKB-KW"/>
</dbReference>
<keyword evidence="2" id="KW-0131">Cell cycle</keyword>
<dbReference type="Pfam" id="PF04519">
    <property type="entry name" value="Bactofilin"/>
    <property type="match status" value="1"/>
</dbReference>
<keyword evidence="2" id="KW-0132">Cell division</keyword>
<protein>
    <submittedName>
        <fullName evidence="2">Cell division protein</fullName>
    </submittedName>
</protein>
<organism evidence="2 3">
    <name type="scientific">Leptospira hartskeerlii</name>
    <dbReference type="NCBI Taxonomy" id="2023177"/>
    <lineage>
        <taxon>Bacteria</taxon>
        <taxon>Pseudomonadati</taxon>
        <taxon>Spirochaetota</taxon>
        <taxon>Spirochaetia</taxon>
        <taxon>Leptospirales</taxon>
        <taxon>Leptospiraceae</taxon>
        <taxon>Leptospira</taxon>
    </lineage>
</organism>